<accession>A0AAQ4D6Y0</accession>
<name>A0AAQ4D6Y0_AMBAM</name>
<dbReference type="SMART" id="SM00355">
    <property type="entry name" value="ZnF_C2H2"/>
    <property type="match status" value="1"/>
</dbReference>
<reference evidence="9 10" key="1">
    <citation type="journal article" date="2023" name="Arcadia Sci">
        <title>De novo assembly of a long-read Amblyomma americanum tick genome.</title>
        <authorList>
            <person name="Chou S."/>
            <person name="Poskanzer K.E."/>
            <person name="Rollins M."/>
            <person name="Thuy-Boun P.S."/>
        </authorList>
    </citation>
    <scope>NUCLEOTIDE SEQUENCE [LARGE SCALE GENOMIC DNA]</scope>
    <source>
        <strain evidence="9">F_SG_1</strain>
        <tissue evidence="9">Salivary glands</tissue>
    </source>
</reference>
<dbReference type="Pfam" id="PF00096">
    <property type="entry name" value="zf-C2H2"/>
    <property type="match status" value="1"/>
</dbReference>
<evidence type="ECO:0000313" key="10">
    <source>
        <dbReference type="Proteomes" id="UP001321473"/>
    </source>
</evidence>
<evidence type="ECO:0000256" key="5">
    <source>
        <dbReference type="ARBA" id="ARBA00022833"/>
    </source>
</evidence>
<evidence type="ECO:0000256" key="6">
    <source>
        <dbReference type="ARBA" id="ARBA00023242"/>
    </source>
</evidence>
<evidence type="ECO:0000256" key="7">
    <source>
        <dbReference type="PROSITE-ProRule" id="PRU00042"/>
    </source>
</evidence>
<evidence type="ECO:0000256" key="4">
    <source>
        <dbReference type="ARBA" id="ARBA00022771"/>
    </source>
</evidence>
<dbReference type="Gene3D" id="3.30.160.60">
    <property type="entry name" value="Classic Zinc Finger"/>
    <property type="match status" value="2"/>
</dbReference>
<keyword evidence="2" id="KW-0479">Metal-binding</keyword>
<gene>
    <name evidence="9" type="ORF">V5799_004148</name>
</gene>
<dbReference type="InterPro" id="IPR013087">
    <property type="entry name" value="Znf_C2H2_type"/>
</dbReference>
<dbReference type="PANTHER" id="PTHR23235">
    <property type="entry name" value="KRUEPPEL-LIKE TRANSCRIPTION FACTOR"/>
    <property type="match status" value="1"/>
</dbReference>
<feature type="domain" description="C2H2-type" evidence="8">
    <location>
        <begin position="14"/>
        <end position="41"/>
    </location>
</feature>
<dbReference type="EMBL" id="JARKHS020034348">
    <property type="protein sequence ID" value="KAK8758220.1"/>
    <property type="molecule type" value="Genomic_DNA"/>
</dbReference>
<keyword evidence="4 7" id="KW-0863">Zinc-finger</keyword>
<protein>
    <recommendedName>
        <fullName evidence="8">C2H2-type domain-containing protein</fullName>
    </recommendedName>
</protein>
<keyword evidence="6" id="KW-0539">Nucleus</keyword>
<comment type="caution">
    <text evidence="9">The sequence shown here is derived from an EMBL/GenBank/DDBJ whole genome shotgun (WGS) entry which is preliminary data.</text>
</comment>
<evidence type="ECO:0000256" key="1">
    <source>
        <dbReference type="ARBA" id="ARBA00004123"/>
    </source>
</evidence>
<evidence type="ECO:0000259" key="8">
    <source>
        <dbReference type="PROSITE" id="PS50157"/>
    </source>
</evidence>
<dbReference type="GO" id="GO:0005634">
    <property type="term" value="C:nucleus"/>
    <property type="evidence" value="ECO:0007669"/>
    <property type="project" value="UniProtKB-SubCell"/>
</dbReference>
<evidence type="ECO:0000313" key="9">
    <source>
        <dbReference type="EMBL" id="KAK8758220.1"/>
    </source>
</evidence>
<organism evidence="9 10">
    <name type="scientific">Amblyomma americanum</name>
    <name type="common">Lone star tick</name>
    <dbReference type="NCBI Taxonomy" id="6943"/>
    <lineage>
        <taxon>Eukaryota</taxon>
        <taxon>Metazoa</taxon>
        <taxon>Ecdysozoa</taxon>
        <taxon>Arthropoda</taxon>
        <taxon>Chelicerata</taxon>
        <taxon>Arachnida</taxon>
        <taxon>Acari</taxon>
        <taxon>Parasitiformes</taxon>
        <taxon>Ixodida</taxon>
        <taxon>Ixodoidea</taxon>
        <taxon>Ixodidae</taxon>
        <taxon>Amblyomminae</taxon>
        <taxon>Amblyomma</taxon>
    </lineage>
</organism>
<dbReference type="PROSITE" id="PS50157">
    <property type="entry name" value="ZINC_FINGER_C2H2_2"/>
    <property type="match status" value="1"/>
</dbReference>
<keyword evidence="10" id="KW-1185">Reference proteome</keyword>
<comment type="subcellular location">
    <subcellularLocation>
        <location evidence="1">Nucleus</location>
    </subcellularLocation>
</comment>
<sequence>MEDHLSTHISVRPFQCSHCGRRFKRAAHLVEHSRIHTGEKPFYCQLCPLTFTQKASLLCTTKMACHSEKAGLAEGSCCTVPCATTPQRAVVTCSTTRGRTQVNALTCAATATRAL</sequence>
<dbReference type="InterPro" id="IPR036236">
    <property type="entry name" value="Znf_C2H2_sf"/>
</dbReference>
<dbReference type="PROSITE" id="PS00028">
    <property type="entry name" value="ZINC_FINGER_C2H2_1"/>
    <property type="match status" value="1"/>
</dbReference>
<dbReference type="PANTHER" id="PTHR23235:SF142">
    <property type="entry name" value="ZINC FINGER PROTEIN 384"/>
    <property type="match status" value="1"/>
</dbReference>
<evidence type="ECO:0000256" key="2">
    <source>
        <dbReference type="ARBA" id="ARBA00022723"/>
    </source>
</evidence>
<dbReference type="Proteomes" id="UP001321473">
    <property type="component" value="Unassembled WGS sequence"/>
</dbReference>
<keyword evidence="5" id="KW-0862">Zinc</keyword>
<evidence type="ECO:0000256" key="3">
    <source>
        <dbReference type="ARBA" id="ARBA00022737"/>
    </source>
</evidence>
<dbReference type="FunFam" id="3.30.160.60:FF:000512">
    <property type="entry name" value="zinc finger protein 197 isoform X1"/>
    <property type="match status" value="1"/>
</dbReference>
<keyword evidence="3" id="KW-0677">Repeat</keyword>
<dbReference type="GO" id="GO:0008270">
    <property type="term" value="F:zinc ion binding"/>
    <property type="evidence" value="ECO:0007669"/>
    <property type="project" value="UniProtKB-KW"/>
</dbReference>
<dbReference type="SUPFAM" id="SSF57667">
    <property type="entry name" value="beta-beta-alpha zinc fingers"/>
    <property type="match status" value="1"/>
</dbReference>
<dbReference type="GO" id="GO:0000981">
    <property type="term" value="F:DNA-binding transcription factor activity, RNA polymerase II-specific"/>
    <property type="evidence" value="ECO:0007669"/>
    <property type="project" value="TreeGrafter"/>
</dbReference>
<dbReference type="GO" id="GO:0000978">
    <property type="term" value="F:RNA polymerase II cis-regulatory region sequence-specific DNA binding"/>
    <property type="evidence" value="ECO:0007669"/>
    <property type="project" value="TreeGrafter"/>
</dbReference>
<proteinExistence type="predicted"/>
<dbReference type="AlphaFoldDB" id="A0AAQ4D6Y0"/>